<keyword evidence="3" id="KW-1185">Reference proteome</keyword>
<protein>
    <submittedName>
        <fullName evidence="2">Uncharacterized protein</fullName>
    </submittedName>
</protein>
<dbReference type="AlphaFoldDB" id="A0A1D1UZ60"/>
<evidence type="ECO:0000256" key="1">
    <source>
        <dbReference type="SAM" id="MobiDB-lite"/>
    </source>
</evidence>
<reference evidence="2 3" key="1">
    <citation type="journal article" date="2016" name="Nat. Commun.">
        <title>Extremotolerant tardigrade genome and improved radiotolerance of human cultured cells by tardigrade-unique protein.</title>
        <authorList>
            <person name="Hashimoto T."/>
            <person name="Horikawa D.D."/>
            <person name="Saito Y."/>
            <person name="Kuwahara H."/>
            <person name="Kozuka-Hata H."/>
            <person name="Shin-I T."/>
            <person name="Minakuchi Y."/>
            <person name="Ohishi K."/>
            <person name="Motoyama A."/>
            <person name="Aizu T."/>
            <person name="Enomoto A."/>
            <person name="Kondo K."/>
            <person name="Tanaka S."/>
            <person name="Hara Y."/>
            <person name="Koshikawa S."/>
            <person name="Sagara H."/>
            <person name="Miura T."/>
            <person name="Yokobori S."/>
            <person name="Miyagawa K."/>
            <person name="Suzuki Y."/>
            <person name="Kubo T."/>
            <person name="Oyama M."/>
            <person name="Kohara Y."/>
            <person name="Fujiyama A."/>
            <person name="Arakawa K."/>
            <person name="Katayama T."/>
            <person name="Toyoda A."/>
            <person name="Kunieda T."/>
        </authorList>
    </citation>
    <scope>NUCLEOTIDE SEQUENCE [LARGE SCALE GENOMIC DNA]</scope>
    <source>
        <strain evidence="2 3">YOKOZUNA-1</strain>
    </source>
</reference>
<comment type="caution">
    <text evidence="2">The sequence shown here is derived from an EMBL/GenBank/DDBJ whole genome shotgun (WGS) entry which is preliminary data.</text>
</comment>
<organism evidence="2 3">
    <name type="scientific">Ramazzottius varieornatus</name>
    <name type="common">Water bear</name>
    <name type="synonym">Tardigrade</name>
    <dbReference type="NCBI Taxonomy" id="947166"/>
    <lineage>
        <taxon>Eukaryota</taxon>
        <taxon>Metazoa</taxon>
        <taxon>Ecdysozoa</taxon>
        <taxon>Tardigrada</taxon>
        <taxon>Eutardigrada</taxon>
        <taxon>Parachela</taxon>
        <taxon>Hypsibioidea</taxon>
        <taxon>Ramazzottiidae</taxon>
        <taxon>Ramazzottius</taxon>
    </lineage>
</organism>
<evidence type="ECO:0000313" key="3">
    <source>
        <dbReference type="Proteomes" id="UP000186922"/>
    </source>
</evidence>
<evidence type="ECO:0000313" key="2">
    <source>
        <dbReference type="EMBL" id="GAU91753.1"/>
    </source>
</evidence>
<sequence>MLFEQEVSCSAEVGLRTDDKTARWTGSRQVVSNTFVISDIRLSKSPVARPSLDTTRFILKFPLFLLVSAGFVPRQATSSVAEDVGLFSNSRNRKLKGPSSVRGGIREAPTQP</sequence>
<proteinExistence type="predicted"/>
<gene>
    <name evidence="2" type="primary">RvY_03949-1</name>
    <name evidence="2" type="synonym">RvY_03949.1</name>
    <name evidence="2" type="ORF">RvY_03949</name>
</gene>
<feature type="region of interest" description="Disordered" evidence="1">
    <location>
        <begin position="90"/>
        <end position="112"/>
    </location>
</feature>
<name>A0A1D1UZ60_RAMVA</name>
<dbReference type="EMBL" id="BDGG01000002">
    <property type="protein sequence ID" value="GAU91753.1"/>
    <property type="molecule type" value="Genomic_DNA"/>
</dbReference>
<accession>A0A1D1UZ60</accession>
<dbReference type="Proteomes" id="UP000186922">
    <property type="component" value="Unassembled WGS sequence"/>
</dbReference>